<accession>A0A336KMA6</accession>
<name>A0A336KMA6_CULSO</name>
<dbReference type="Gene3D" id="1.20.1280.50">
    <property type="match status" value="1"/>
</dbReference>
<dbReference type="SMART" id="SM00256">
    <property type="entry name" value="FBOX"/>
    <property type="match status" value="1"/>
</dbReference>
<dbReference type="EMBL" id="UFQT01000501">
    <property type="protein sequence ID" value="SSX24809.1"/>
    <property type="molecule type" value="Genomic_DNA"/>
</dbReference>
<gene>
    <name evidence="2" type="primary">CSON011520</name>
</gene>
<dbReference type="InterPro" id="IPR036047">
    <property type="entry name" value="F-box-like_dom_sf"/>
</dbReference>
<dbReference type="InterPro" id="IPR001810">
    <property type="entry name" value="F-box_dom"/>
</dbReference>
<dbReference type="SUPFAM" id="SSF81383">
    <property type="entry name" value="F-box domain"/>
    <property type="match status" value="1"/>
</dbReference>
<evidence type="ECO:0000313" key="3">
    <source>
        <dbReference type="EMBL" id="SSX24809.1"/>
    </source>
</evidence>
<proteinExistence type="predicted"/>
<reference evidence="2" key="1">
    <citation type="submission" date="2018-04" db="EMBL/GenBank/DDBJ databases">
        <authorList>
            <person name="Go L.Y."/>
            <person name="Mitchell J.A."/>
        </authorList>
    </citation>
    <scope>NUCLEOTIDE SEQUENCE</scope>
    <source>
        <tissue evidence="2">Whole organism</tissue>
    </source>
</reference>
<protein>
    <submittedName>
        <fullName evidence="2">CSON011520 protein</fullName>
    </submittedName>
</protein>
<feature type="domain" description="F-box" evidence="1">
    <location>
        <begin position="4"/>
        <end position="54"/>
    </location>
</feature>
<evidence type="ECO:0000313" key="2">
    <source>
        <dbReference type="EMBL" id="SSX04445.1"/>
    </source>
</evidence>
<dbReference type="Pfam" id="PF00646">
    <property type="entry name" value="F-box"/>
    <property type="match status" value="1"/>
</dbReference>
<sequence length="572" mass="67398">MAEILNITDLPLIFLEHILTFLTPSDRRICSLVSKKFHDAWMAEKFSSDRWLCFDDCVIEKNTPPMSVLMKSKRAYQNLYFENITLIDNELWDKLGETVTCVKIGFDARYNSETFISFFPSLLCKFKVLKKIDIDVSSLQKFNFANQNIDMLFTNIEEVILHYVKDDWVHHNILKFMPKLKNLELHHVFFNDSTHDLIKKYEEILTYLQVDFGLSSDGHIPENPPKKISDNQILQVSGKSIIILKIRLDFQKIDLFVEKLNENFPHLESLHIKTEYTFPKLQLQKLKSIKIETFSQTQTIDHLKRFPNLNKLELYYERDASNCFIGHEHFQMESVESLKITRYFDNHSLCGQCFDTVIRSFPNLTSFQSGDYIQTESLENMKKFMPKLNFLSFSPRISFSTDIKLELCLSSSFSNLNTLEVENPFELVNIQNCPVLPFLRKLRLRIKNENLKNNDICEFIEKMPSLENLKLKDCSHQQPSDLSKFFDKVAKHCKRLLFFEFDCRLDKNVALENIKTLAINCEFIKTITLYTRQHEDKANTLEEEYLANIFKERTSLRKIHVFGKDFFNSNLN</sequence>
<dbReference type="EMBL" id="UFQS01000501">
    <property type="protein sequence ID" value="SSX04445.1"/>
    <property type="molecule type" value="Genomic_DNA"/>
</dbReference>
<dbReference type="VEuPathDB" id="VectorBase:CSON011520"/>
<dbReference type="InterPro" id="IPR032675">
    <property type="entry name" value="LRR_dom_sf"/>
</dbReference>
<dbReference type="AlphaFoldDB" id="A0A336KMA6"/>
<reference evidence="3" key="2">
    <citation type="submission" date="2018-07" db="EMBL/GenBank/DDBJ databases">
        <authorList>
            <person name="Quirk P.G."/>
            <person name="Krulwich T.A."/>
        </authorList>
    </citation>
    <scope>NUCLEOTIDE SEQUENCE</scope>
</reference>
<dbReference type="PROSITE" id="PS50181">
    <property type="entry name" value="FBOX"/>
    <property type="match status" value="1"/>
</dbReference>
<evidence type="ECO:0000259" key="1">
    <source>
        <dbReference type="PROSITE" id="PS50181"/>
    </source>
</evidence>
<dbReference type="SUPFAM" id="SSF52047">
    <property type="entry name" value="RNI-like"/>
    <property type="match status" value="1"/>
</dbReference>
<dbReference type="Gene3D" id="3.80.10.10">
    <property type="entry name" value="Ribonuclease Inhibitor"/>
    <property type="match status" value="1"/>
</dbReference>
<organism evidence="2">
    <name type="scientific">Culicoides sonorensis</name>
    <name type="common">Biting midge</name>
    <dbReference type="NCBI Taxonomy" id="179676"/>
    <lineage>
        <taxon>Eukaryota</taxon>
        <taxon>Metazoa</taxon>
        <taxon>Ecdysozoa</taxon>
        <taxon>Arthropoda</taxon>
        <taxon>Hexapoda</taxon>
        <taxon>Insecta</taxon>
        <taxon>Pterygota</taxon>
        <taxon>Neoptera</taxon>
        <taxon>Endopterygota</taxon>
        <taxon>Diptera</taxon>
        <taxon>Nematocera</taxon>
        <taxon>Chironomoidea</taxon>
        <taxon>Ceratopogonidae</taxon>
        <taxon>Ceratopogoninae</taxon>
        <taxon>Culicoides</taxon>
        <taxon>Monoculicoides</taxon>
    </lineage>
</organism>